<dbReference type="PROSITE" id="PS00794">
    <property type="entry name" value="HPPK"/>
    <property type="match status" value="1"/>
</dbReference>
<evidence type="ECO:0000259" key="8">
    <source>
        <dbReference type="PROSITE" id="PS00794"/>
    </source>
</evidence>
<dbReference type="GO" id="GO:0046656">
    <property type="term" value="P:folic acid biosynthetic process"/>
    <property type="evidence" value="ECO:0007669"/>
    <property type="project" value="UniProtKB-KW"/>
</dbReference>
<protein>
    <recommendedName>
        <fullName evidence="2">2-amino-4-hydroxy-6-hydroxymethyldihydropteridine diphosphokinase</fullName>
        <ecNumber evidence="2">2.7.6.3</ecNumber>
    </recommendedName>
</protein>
<evidence type="ECO:0000256" key="4">
    <source>
        <dbReference type="ARBA" id="ARBA00022741"/>
    </source>
</evidence>
<evidence type="ECO:0000256" key="7">
    <source>
        <dbReference type="ARBA" id="ARBA00022909"/>
    </source>
</evidence>
<dbReference type="Proteomes" id="UP000779900">
    <property type="component" value="Unassembled WGS sequence"/>
</dbReference>
<dbReference type="EMBL" id="VGIR01000040">
    <property type="protein sequence ID" value="MBM3331693.1"/>
    <property type="molecule type" value="Genomic_DNA"/>
</dbReference>
<dbReference type="AlphaFoldDB" id="A0A938BU91"/>
<dbReference type="GO" id="GO:0003848">
    <property type="term" value="F:2-amino-4-hydroxy-6-hydroxymethyldihydropteridine diphosphokinase activity"/>
    <property type="evidence" value="ECO:0007669"/>
    <property type="project" value="UniProtKB-EC"/>
</dbReference>
<keyword evidence="7" id="KW-0289">Folate biosynthesis</keyword>
<evidence type="ECO:0000313" key="10">
    <source>
        <dbReference type="Proteomes" id="UP000779900"/>
    </source>
</evidence>
<dbReference type="InterPro" id="IPR000550">
    <property type="entry name" value="Hppk"/>
</dbReference>
<dbReference type="Pfam" id="PF01288">
    <property type="entry name" value="HPPK"/>
    <property type="match status" value="1"/>
</dbReference>
<keyword evidence="5" id="KW-0418">Kinase</keyword>
<evidence type="ECO:0000313" key="9">
    <source>
        <dbReference type="EMBL" id="MBM3331693.1"/>
    </source>
</evidence>
<dbReference type="PANTHER" id="PTHR43071:SF1">
    <property type="entry name" value="2-AMINO-4-HYDROXY-6-HYDROXYMETHYLDIHYDROPTERIDINE PYROPHOSPHOKINASE"/>
    <property type="match status" value="1"/>
</dbReference>
<comment type="pathway">
    <text evidence="1">Cofactor biosynthesis; tetrahydrofolate biosynthesis; 2-amino-4-hydroxy-6-hydroxymethyl-7,8-dihydropteridine diphosphate from 7,8-dihydroneopterin triphosphate: step 4/4.</text>
</comment>
<dbReference type="Gene3D" id="3.30.70.560">
    <property type="entry name" value="7,8-Dihydro-6-hydroxymethylpterin-pyrophosphokinase HPPK"/>
    <property type="match status" value="1"/>
</dbReference>
<name>A0A938BU91_UNCW3</name>
<dbReference type="SUPFAM" id="SSF55083">
    <property type="entry name" value="6-hydroxymethyl-7,8-dihydropterin pyrophosphokinase, HPPK"/>
    <property type="match status" value="1"/>
</dbReference>
<feature type="domain" description="7,8-dihydro-6-hydroxymethylpterin-pyrophosphokinase" evidence="8">
    <location>
        <begin position="85"/>
        <end position="96"/>
    </location>
</feature>
<dbReference type="InterPro" id="IPR035907">
    <property type="entry name" value="Hppk_sf"/>
</dbReference>
<comment type="caution">
    <text evidence="9">The sequence shown here is derived from an EMBL/GenBank/DDBJ whole genome shotgun (WGS) entry which is preliminary data.</text>
</comment>
<dbReference type="CDD" id="cd00483">
    <property type="entry name" value="HPPK"/>
    <property type="match status" value="1"/>
</dbReference>
<keyword evidence="3 9" id="KW-0808">Transferase</keyword>
<dbReference type="GO" id="GO:0016301">
    <property type="term" value="F:kinase activity"/>
    <property type="evidence" value="ECO:0007669"/>
    <property type="project" value="UniProtKB-KW"/>
</dbReference>
<accession>A0A938BU91</accession>
<dbReference type="EC" id="2.7.6.3" evidence="2"/>
<keyword evidence="4" id="KW-0547">Nucleotide-binding</keyword>
<gene>
    <name evidence="9" type="primary">folK</name>
    <name evidence="9" type="ORF">FJY68_07580</name>
</gene>
<dbReference type="NCBIfam" id="TIGR01498">
    <property type="entry name" value="folK"/>
    <property type="match status" value="1"/>
</dbReference>
<reference evidence="9" key="1">
    <citation type="submission" date="2019-03" db="EMBL/GenBank/DDBJ databases">
        <title>Lake Tanganyika Metagenome-Assembled Genomes (MAGs).</title>
        <authorList>
            <person name="Tran P."/>
        </authorList>
    </citation>
    <scope>NUCLEOTIDE SEQUENCE</scope>
    <source>
        <strain evidence="9">K_DeepCast_150m_m2_040</strain>
    </source>
</reference>
<dbReference type="GO" id="GO:0005524">
    <property type="term" value="F:ATP binding"/>
    <property type="evidence" value="ECO:0007669"/>
    <property type="project" value="UniProtKB-KW"/>
</dbReference>
<evidence type="ECO:0000256" key="2">
    <source>
        <dbReference type="ARBA" id="ARBA00013253"/>
    </source>
</evidence>
<evidence type="ECO:0000256" key="5">
    <source>
        <dbReference type="ARBA" id="ARBA00022777"/>
    </source>
</evidence>
<organism evidence="9 10">
    <name type="scientific">candidate division WOR-3 bacterium</name>
    <dbReference type="NCBI Taxonomy" id="2052148"/>
    <lineage>
        <taxon>Bacteria</taxon>
        <taxon>Bacteria division WOR-3</taxon>
    </lineage>
</organism>
<evidence type="ECO:0000256" key="1">
    <source>
        <dbReference type="ARBA" id="ARBA00005051"/>
    </source>
</evidence>
<sequence>MCEVFLGLGSNLGDRDGLLDQAVTALKSLGKVTHSRWHETAAVGLPGAPAFRNGVVRLETDLGPDELLRCTRNIELRLGRDPLRRAGSRTIDIDILLHGRQVISRPGLAIPHPRLHQRAFVLVPLAELAPDLVHPVLGKTVTEMLAEVGSTGVKAA</sequence>
<dbReference type="PANTHER" id="PTHR43071">
    <property type="entry name" value="2-AMINO-4-HYDROXY-6-HYDROXYMETHYLDIHYDROPTERIDINE PYROPHOSPHOKINASE"/>
    <property type="match status" value="1"/>
</dbReference>
<keyword evidence="6" id="KW-0067">ATP-binding</keyword>
<evidence type="ECO:0000256" key="3">
    <source>
        <dbReference type="ARBA" id="ARBA00022679"/>
    </source>
</evidence>
<proteinExistence type="predicted"/>
<evidence type="ECO:0000256" key="6">
    <source>
        <dbReference type="ARBA" id="ARBA00022840"/>
    </source>
</evidence>